<sequence>MVQTLEATKCGADLIKDEASSSGIKYRSPETIQETRGKNQHQIRIHRATMPKRHRRRKSPVKESGRGGSKNIPSLSNERSPDWKTKSYKGTHQIPMLSFENIALDKTPNREMPSKKRYNVVNVVDINCGSSSGSLANRLKKLGFSKLSQSFV</sequence>
<feature type="region of interest" description="Disordered" evidence="1">
    <location>
        <begin position="18"/>
        <end position="90"/>
    </location>
</feature>
<dbReference type="EMBL" id="BSYO01000006">
    <property type="protein sequence ID" value="GMH05726.1"/>
    <property type="molecule type" value="Genomic_DNA"/>
</dbReference>
<proteinExistence type="predicted"/>
<gene>
    <name evidence="2" type="ORF">Nepgr_007566</name>
</gene>
<evidence type="ECO:0000313" key="3">
    <source>
        <dbReference type="Proteomes" id="UP001279734"/>
    </source>
</evidence>
<reference evidence="2" key="1">
    <citation type="submission" date="2023-05" db="EMBL/GenBank/DDBJ databases">
        <title>Nepenthes gracilis genome sequencing.</title>
        <authorList>
            <person name="Fukushima K."/>
        </authorList>
    </citation>
    <scope>NUCLEOTIDE SEQUENCE</scope>
    <source>
        <strain evidence="2">SING2019-196</strain>
    </source>
</reference>
<organism evidence="2 3">
    <name type="scientific">Nepenthes gracilis</name>
    <name type="common">Slender pitcher plant</name>
    <dbReference type="NCBI Taxonomy" id="150966"/>
    <lineage>
        <taxon>Eukaryota</taxon>
        <taxon>Viridiplantae</taxon>
        <taxon>Streptophyta</taxon>
        <taxon>Embryophyta</taxon>
        <taxon>Tracheophyta</taxon>
        <taxon>Spermatophyta</taxon>
        <taxon>Magnoliopsida</taxon>
        <taxon>eudicotyledons</taxon>
        <taxon>Gunneridae</taxon>
        <taxon>Pentapetalae</taxon>
        <taxon>Caryophyllales</taxon>
        <taxon>Nepenthaceae</taxon>
        <taxon>Nepenthes</taxon>
    </lineage>
</organism>
<feature type="compositionally biased region" description="Basic residues" evidence="1">
    <location>
        <begin position="38"/>
        <end position="59"/>
    </location>
</feature>
<evidence type="ECO:0000313" key="2">
    <source>
        <dbReference type="EMBL" id="GMH05726.1"/>
    </source>
</evidence>
<dbReference type="AlphaFoldDB" id="A0AAD3S7H0"/>
<accession>A0AAD3S7H0</accession>
<keyword evidence="3" id="KW-1185">Reference proteome</keyword>
<dbReference type="PANTHER" id="PTHR36405:SF1">
    <property type="entry name" value="OS07G0520600 PROTEIN"/>
    <property type="match status" value="1"/>
</dbReference>
<dbReference type="Proteomes" id="UP001279734">
    <property type="component" value="Unassembled WGS sequence"/>
</dbReference>
<name>A0AAD3S7H0_NEPGR</name>
<evidence type="ECO:0000256" key="1">
    <source>
        <dbReference type="SAM" id="MobiDB-lite"/>
    </source>
</evidence>
<dbReference type="PANTHER" id="PTHR36405">
    <property type="entry name" value="BNAA10G09140D PROTEIN"/>
    <property type="match status" value="1"/>
</dbReference>
<protein>
    <submittedName>
        <fullName evidence="2">Uncharacterized protein</fullName>
    </submittedName>
</protein>
<comment type="caution">
    <text evidence="2">The sequence shown here is derived from an EMBL/GenBank/DDBJ whole genome shotgun (WGS) entry which is preliminary data.</text>
</comment>